<dbReference type="HOGENOM" id="CLU_1278098_0_0_1"/>
<dbReference type="OrthoDB" id="1112565at2759"/>
<evidence type="ECO:0000256" key="3">
    <source>
        <dbReference type="PROSITE-ProRule" id="PRU00125"/>
    </source>
</evidence>
<evidence type="ECO:0000313" key="6">
    <source>
        <dbReference type="EMBL" id="EST07351.1"/>
    </source>
</evidence>
<accession>V5EAD1</accession>
<feature type="region of interest" description="Disordered" evidence="4">
    <location>
        <begin position="75"/>
        <end position="95"/>
    </location>
</feature>
<protein>
    <recommendedName>
        <fullName evidence="5">LIM zinc-binding domain-containing protein</fullName>
    </recommendedName>
</protein>
<sequence>MVTLADQVHLHADCFRCSICHDLIDGTKTFVRLQDDLAHPALADGLPAYAHPRCSPTIQLKTVPAQVDNKARRFQPTAGAAPPTQSTILTPSTGRPANPAAGIFSRISALSSANPALLAPVSGGKFGGMHTCAFCGLTVSSLEAVLGPRGTQWHRSCLICRAPPQKAAKEGLYEWRKPKPTVCGKRLDSGAKVNGDGEVRCRECYDRESGAFKVKV</sequence>
<dbReference type="GO" id="GO:0046872">
    <property type="term" value="F:metal ion binding"/>
    <property type="evidence" value="ECO:0007669"/>
    <property type="project" value="UniProtKB-KW"/>
</dbReference>
<dbReference type="Proteomes" id="UP000019377">
    <property type="component" value="Unassembled WGS sequence"/>
</dbReference>
<keyword evidence="2 3" id="KW-0862">Zinc</keyword>
<evidence type="ECO:0000256" key="1">
    <source>
        <dbReference type="ARBA" id="ARBA00022723"/>
    </source>
</evidence>
<dbReference type="GO" id="GO:0030695">
    <property type="term" value="F:GTPase regulator activity"/>
    <property type="evidence" value="ECO:0007669"/>
    <property type="project" value="UniProtKB-ARBA"/>
</dbReference>
<evidence type="ECO:0000259" key="5">
    <source>
        <dbReference type="PROSITE" id="PS50023"/>
    </source>
</evidence>
<name>V5EAD1_KALBG</name>
<keyword evidence="3" id="KW-0440">LIM domain</keyword>
<gene>
    <name evidence="6" type="ORF">PSEUBRA_SCAF20g03158</name>
</gene>
<feature type="domain" description="LIM zinc-binding" evidence="5">
    <location>
        <begin position="130"/>
        <end position="211"/>
    </location>
</feature>
<reference evidence="7" key="1">
    <citation type="journal article" date="2013" name="Genome Announc.">
        <title>Draft genome sequence of Pseudozyma brasiliensis sp. nov. strain GHG001, a high producer of endo-1,4-xylanase isolated from an insect pest of sugarcane.</title>
        <authorList>
            <person name="Oliveira J.V.D.C."/>
            <person name="dos Santos R.A.C."/>
            <person name="Borges T.A."/>
            <person name="Riano-Pachon D.M."/>
            <person name="Goldman G.H."/>
        </authorList>
    </citation>
    <scope>NUCLEOTIDE SEQUENCE [LARGE SCALE GENOMIC DNA]</scope>
    <source>
        <strain evidence="7">GHG001</strain>
    </source>
</reference>
<keyword evidence="1 3" id="KW-0479">Metal-binding</keyword>
<organism evidence="6 7">
    <name type="scientific">Kalmanozyma brasiliensis (strain GHG001)</name>
    <name type="common">Yeast</name>
    <name type="synonym">Pseudozyma brasiliensis</name>
    <dbReference type="NCBI Taxonomy" id="1365824"/>
    <lineage>
        <taxon>Eukaryota</taxon>
        <taxon>Fungi</taxon>
        <taxon>Dikarya</taxon>
        <taxon>Basidiomycota</taxon>
        <taxon>Ustilaginomycotina</taxon>
        <taxon>Ustilaginomycetes</taxon>
        <taxon>Ustilaginales</taxon>
        <taxon>Ustilaginaceae</taxon>
        <taxon>Kalmanozyma</taxon>
    </lineage>
</organism>
<evidence type="ECO:0000256" key="2">
    <source>
        <dbReference type="ARBA" id="ARBA00022833"/>
    </source>
</evidence>
<dbReference type="STRING" id="1365824.V5EAD1"/>
<evidence type="ECO:0000256" key="4">
    <source>
        <dbReference type="SAM" id="MobiDB-lite"/>
    </source>
</evidence>
<dbReference type="eggNOG" id="ENOG502S54T">
    <property type="taxonomic scope" value="Eukaryota"/>
</dbReference>
<dbReference type="PROSITE" id="PS50023">
    <property type="entry name" value="LIM_DOMAIN_2"/>
    <property type="match status" value="1"/>
</dbReference>
<dbReference type="InterPro" id="IPR001781">
    <property type="entry name" value="Znf_LIM"/>
</dbReference>
<dbReference type="Gene3D" id="2.10.110.10">
    <property type="entry name" value="Cysteine Rich Protein"/>
    <property type="match status" value="1"/>
</dbReference>
<proteinExistence type="predicted"/>
<evidence type="ECO:0000313" key="7">
    <source>
        <dbReference type="Proteomes" id="UP000019377"/>
    </source>
</evidence>
<dbReference type="AlphaFoldDB" id="V5EAD1"/>
<dbReference type="EMBL" id="KI545863">
    <property type="protein sequence ID" value="EST07351.1"/>
    <property type="molecule type" value="Genomic_DNA"/>
</dbReference>
<feature type="compositionally biased region" description="Polar residues" evidence="4">
    <location>
        <begin position="83"/>
        <end position="95"/>
    </location>
</feature>
<keyword evidence="7" id="KW-1185">Reference proteome</keyword>